<dbReference type="Proteomes" id="UP000694393">
    <property type="component" value="Unplaced"/>
</dbReference>
<reference evidence="2" key="1">
    <citation type="submission" date="2025-08" db="UniProtKB">
        <authorList>
            <consortium name="Ensembl"/>
        </authorList>
    </citation>
    <scope>IDENTIFICATION</scope>
</reference>
<feature type="signal peptide" evidence="1">
    <location>
        <begin position="1"/>
        <end position="24"/>
    </location>
</feature>
<evidence type="ECO:0008006" key="4">
    <source>
        <dbReference type="Google" id="ProtNLM"/>
    </source>
</evidence>
<accession>A0A8C8S4J7</accession>
<keyword evidence="1" id="KW-0732">Signal</keyword>
<keyword evidence="3" id="KW-1185">Reference proteome</keyword>
<feature type="chain" id="PRO_5034306565" description="Secreted protein" evidence="1">
    <location>
        <begin position="25"/>
        <end position="81"/>
    </location>
</feature>
<evidence type="ECO:0000313" key="3">
    <source>
        <dbReference type="Proteomes" id="UP000694393"/>
    </source>
</evidence>
<reference evidence="2" key="2">
    <citation type="submission" date="2025-09" db="UniProtKB">
        <authorList>
            <consortium name="Ensembl"/>
        </authorList>
    </citation>
    <scope>IDENTIFICATION</scope>
</reference>
<proteinExistence type="predicted"/>
<name>A0A8C8S4J7_9SAUR</name>
<evidence type="ECO:0000256" key="1">
    <source>
        <dbReference type="SAM" id="SignalP"/>
    </source>
</evidence>
<protein>
    <recommendedName>
        <fullName evidence="4">Secreted protein</fullName>
    </recommendedName>
</protein>
<evidence type="ECO:0000313" key="2">
    <source>
        <dbReference type="Ensembl" id="ENSPCEP00000015186.1"/>
    </source>
</evidence>
<organism evidence="2 3">
    <name type="scientific">Pelusios castaneus</name>
    <name type="common">West African mud turtle</name>
    <dbReference type="NCBI Taxonomy" id="367368"/>
    <lineage>
        <taxon>Eukaryota</taxon>
        <taxon>Metazoa</taxon>
        <taxon>Chordata</taxon>
        <taxon>Craniata</taxon>
        <taxon>Vertebrata</taxon>
        <taxon>Euteleostomi</taxon>
        <taxon>Archelosauria</taxon>
        <taxon>Testudinata</taxon>
        <taxon>Testudines</taxon>
        <taxon>Pleurodira</taxon>
        <taxon>Pelomedusidae</taxon>
        <taxon>Pelusios</taxon>
    </lineage>
</organism>
<sequence>MQLIYLRLFYLIPSFLVATVRINGVSFLCDITVCLCLTEKEQAINRTGIVQEDIQPPGISNLTIFLFMHLIKQIENYDFSS</sequence>
<dbReference type="AlphaFoldDB" id="A0A8C8S4J7"/>
<dbReference type="Ensembl" id="ENSPCET00000015725.1">
    <property type="protein sequence ID" value="ENSPCEP00000015186.1"/>
    <property type="gene ID" value="ENSPCEG00000012003.1"/>
</dbReference>